<name>A0A482XLT9_LAOST</name>
<comment type="caution">
    <text evidence="1">The sequence shown here is derived from an EMBL/GenBank/DDBJ whole genome shotgun (WGS) entry which is preliminary data.</text>
</comment>
<organism evidence="1 2">
    <name type="scientific">Laodelphax striatellus</name>
    <name type="common">Small brown planthopper</name>
    <name type="synonym">Delphax striatella</name>
    <dbReference type="NCBI Taxonomy" id="195883"/>
    <lineage>
        <taxon>Eukaryota</taxon>
        <taxon>Metazoa</taxon>
        <taxon>Ecdysozoa</taxon>
        <taxon>Arthropoda</taxon>
        <taxon>Hexapoda</taxon>
        <taxon>Insecta</taxon>
        <taxon>Pterygota</taxon>
        <taxon>Neoptera</taxon>
        <taxon>Paraneoptera</taxon>
        <taxon>Hemiptera</taxon>
        <taxon>Auchenorrhyncha</taxon>
        <taxon>Fulgoroidea</taxon>
        <taxon>Delphacidae</taxon>
        <taxon>Criomorphinae</taxon>
        <taxon>Laodelphax</taxon>
    </lineage>
</organism>
<evidence type="ECO:0000313" key="1">
    <source>
        <dbReference type="EMBL" id="RZF46886.1"/>
    </source>
</evidence>
<proteinExistence type="predicted"/>
<dbReference type="EMBL" id="QKKF02005541">
    <property type="protein sequence ID" value="RZF46886.1"/>
    <property type="molecule type" value="Genomic_DNA"/>
</dbReference>
<keyword evidence="2" id="KW-1185">Reference proteome</keyword>
<dbReference type="InParanoid" id="A0A482XLT9"/>
<dbReference type="AlphaFoldDB" id="A0A482XLT9"/>
<reference evidence="1 2" key="1">
    <citation type="journal article" date="2017" name="Gigascience">
        <title>Genome sequence of the small brown planthopper, Laodelphax striatellus.</title>
        <authorList>
            <person name="Zhu J."/>
            <person name="Jiang F."/>
            <person name="Wang X."/>
            <person name="Yang P."/>
            <person name="Bao Y."/>
            <person name="Zhao W."/>
            <person name="Wang W."/>
            <person name="Lu H."/>
            <person name="Wang Q."/>
            <person name="Cui N."/>
            <person name="Li J."/>
            <person name="Chen X."/>
            <person name="Luo L."/>
            <person name="Yu J."/>
            <person name="Kang L."/>
            <person name="Cui F."/>
        </authorList>
    </citation>
    <scope>NUCLEOTIDE SEQUENCE [LARGE SCALE GENOMIC DNA]</scope>
    <source>
        <strain evidence="1">Lst14</strain>
    </source>
</reference>
<accession>A0A482XLT9</accession>
<dbReference type="Proteomes" id="UP000291343">
    <property type="component" value="Unassembled WGS sequence"/>
</dbReference>
<sequence length="97" mass="11242">MSDGLKIARNERPFLLTNNVLLRMSQIQSWLCVCVVSKEFNSNNWMSVRGREWRHFRPMRALENDVDSKNSSMSHMIKACSGGTTTKFGIRKLYAEE</sequence>
<protein>
    <submittedName>
        <fullName evidence="1">Uncharacterized protein</fullName>
    </submittedName>
</protein>
<evidence type="ECO:0000313" key="2">
    <source>
        <dbReference type="Proteomes" id="UP000291343"/>
    </source>
</evidence>
<gene>
    <name evidence="1" type="ORF">LSTR_LSTR008267</name>
</gene>